<evidence type="ECO:0000259" key="7">
    <source>
        <dbReference type="Pfam" id="PF05193"/>
    </source>
</evidence>
<evidence type="ECO:0000313" key="9">
    <source>
        <dbReference type="Proteomes" id="UP000580517"/>
    </source>
</evidence>
<dbReference type="Gene3D" id="3.30.830.10">
    <property type="entry name" value="Metalloenzyme, LuxS/M16 peptidase-like"/>
    <property type="match status" value="4"/>
</dbReference>
<sequence>MTKILPKALARASALFLFTALGAIAHAASLPQGVTQGPSVEGVTQYMLANGLKVLLAPDPSKPSTTVNMTYLVGARQENYGQTGMAHLLEHMLFRGTPTTPNALAEFSRRGLAANGSTTSDRTNYYASFAADPETLDWFLGWQADAMVNSLISKKDLDSEMTVVRNEMERGENNPFQILLQKMQATAYQWHNYGHSTIGARSDVENVDIKQLQAYYREYYQPDNAVLIITGRFDPDTTLKTVADAFGKIPKPSRTLPPEYTVEPVQDGERAVSLRRHGGTPIVAALYHAPAAGSDDFTALDLGVSILADTPSGPLYHNLVRENLAASVFGFSADMKQPGYVFFGAQLENGMDQDKALSVLEQTVESVGKHPFTDQQLERVRNQWLTEWSQIYANPAQLASALSEMVADGDWRLFFLARDRITNMKLDDVQRVTAAYLTASNRTSGRYIPTAHPVRAPKATQPDLASMLKDYKGKQSTGPVTAAFDVSPENIDAATDRTPLMLPNGEVKLALLPKPTRGNRVHANLRIQFGTADTLMGEREVATAVAALLDHGTTSMSRQEIQDKYNALQAQVGFGGGGGVLTVSMSTVRENLPALLDLVLHVVREADFPTRELVEYQRQAAAAISSAMSEPTSLASRALARHDNPWPREDVRYTPTFQEERDEIAALTRQSLEKFHAKFYGTGNILFSAVGDFDAEAVKKALTQGLKGWQEAPAYERVDNPFHVVPPERFDIDTPDKANAFYLATAPLELQDTDPDFPALYLANYLLGSSETSRLWNRIRVQDGLSYDVRSQLSASAYEPSGSWTIYAIHAPENSKKLIADVDEVLQNVLSKGFTEQEVREGAQALLNYRKLARARDGTLAAAWISYLDTGRTFAWSQKIDDALRKLNADTINTTLERWLKPKQFSAALAADKSKWNSAPKRLDAEPAAQEPRKDTPQADMPAINATAEQSHAPASPHSAKTRGATAGDAGTGSKGSVAPQTNKAKDTSEQASAAAG</sequence>
<evidence type="ECO:0000256" key="4">
    <source>
        <dbReference type="SAM" id="MobiDB-lite"/>
    </source>
</evidence>
<evidence type="ECO:0000313" key="8">
    <source>
        <dbReference type="EMBL" id="NYT38202.1"/>
    </source>
</evidence>
<dbReference type="PROSITE" id="PS00143">
    <property type="entry name" value="INSULINASE"/>
    <property type="match status" value="1"/>
</dbReference>
<keyword evidence="9" id="KW-1185">Reference proteome</keyword>
<feature type="domain" description="Peptidase M16 N-terminal" evidence="6">
    <location>
        <begin position="53"/>
        <end position="199"/>
    </location>
</feature>
<dbReference type="GO" id="GO:0006508">
    <property type="term" value="P:proteolysis"/>
    <property type="evidence" value="ECO:0007669"/>
    <property type="project" value="InterPro"/>
</dbReference>
<proteinExistence type="inferred from homology"/>
<feature type="compositionally biased region" description="Basic and acidic residues" evidence="4">
    <location>
        <begin position="921"/>
        <end position="937"/>
    </location>
</feature>
<comment type="caution">
    <text evidence="8">The sequence shown here is derived from an EMBL/GenBank/DDBJ whole genome shotgun (WGS) entry which is preliminary data.</text>
</comment>
<dbReference type="InterPro" id="IPR011249">
    <property type="entry name" value="Metalloenz_LuxS/M16"/>
</dbReference>
<dbReference type="InterPro" id="IPR001431">
    <property type="entry name" value="Pept_M16_Zn_BS"/>
</dbReference>
<dbReference type="PANTHER" id="PTHR11851:SF49">
    <property type="entry name" value="MITOCHONDRIAL-PROCESSING PEPTIDASE SUBUNIT ALPHA"/>
    <property type="match status" value="1"/>
</dbReference>
<evidence type="ECO:0000259" key="6">
    <source>
        <dbReference type="Pfam" id="PF00675"/>
    </source>
</evidence>
<dbReference type="Proteomes" id="UP000580517">
    <property type="component" value="Unassembled WGS sequence"/>
</dbReference>
<dbReference type="InterPro" id="IPR007863">
    <property type="entry name" value="Peptidase_M16_C"/>
</dbReference>
<dbReference type="RefSeq" id="WP_129970501.1">
    <property type="nucleotide sequence ID" value="NZ_JACCEW010000005.1"/>
</dbReference>
<protein>
    <submittedName>
        <fullName evidence="8">Insulinase family protein</fullName>
    </submittedName>
</protein>
<feature type="domain" description="Peptidase M16 C-terminal" evidence="7">
    <location>
        <begin position="667"/>
        <end position="845"/>
    </location>
</feature>
<dbReference type="Pfam" id="PF00675">
    <property type="entry name" value="Peptidase_M16"/>
    <property type="match status" value="1"/>
</dbReference>
<dbReference type="OrthoDB" id="9811314at2"/>
<evidence type="ECO:0000256" key="1">
    <source>
        <dbReference type="ARBA" id="ARBA00001947"/>
    </source>
</evidence>
<feature type="region of interest" description="Disordered" evidence="4">
    <location>
        <begin position="911"/>
        <end position="997"/>
    </location>
</feature>
<dbReference type="GO" id="GO:0004222">
    <property type="term" value="F:metalloendopeptidase activity"/>
    <property type="evidence" value="ECO:0007669"/>
    <property type="project" value="InterPro"/>
</dbReference>
<evidence type="ECO:0000256" key="5">
    <source>
        <dbReference type="SAM" id="SignalP"/>
    </source>
</evidence>
<comment type="cofactor">
    <cofactor evidence="1">
        <name>Zn(2+)</name>
        <dbReference type="ChEBI" id="CHEBI:29105"/>
    </cofactor>
</comment>
<keyword evidence="5" id="KW-0732">Signal</keyword>
<evidence type="ECO:0000256" key="2">
    <source>
        <dbReference type="ARBA" id="ARBA00007261"/>
    </source>
</evidence>
<dbReference type="PANTHER" id="PTHR11851">
    <property type="entry name" value="METALLOPROTEASE"/>
    <property type="match status" value="1"/>
</dbReference>
<evidence type="ECO:0000256" key="3">
    <source>
        <dbReference type="RuleBase" id="RU004447"/>
    </source>
</evidence>
<dbReference type="InterPro" id="IPR011765">
    <property type="entry name" value="Pept_M16_N"/>
</dbReference>
<dbReference type="GO" id="GO:0046872">
    <property type="term" value="F:metal ion binding"/>
    <property type="evidence" value="ECO:0007669"/>
    <property type="project" value="InterPro"/>
</dbReference>
<dbReference type="Pfam" id="PF05193">
    <property type="entry name" value="Peptidase_M16_C"/>
    <property type="match status" value="2"/>
</dbReference>
<comment type="similarity">
    <text evidence="2 3">Belongs to the peptidase M16 family.</text>
</comment>
<dbReference type="EMBL" id="JACCEW010000005">
    <property type="protein sequence ID" value="NYT38202.1"/>
    <property type="molecule type" value="Genomic_DNA"/>
</dbReference>
<reference evidence="8 9" key="1">
    <citation type="submission" date="2020-07" db="EMBL/GenBank/DDBJ databases">
        <title>Taxonomic revisions and descriptions of new bacterial species based on genomic comparisons in the high-G+C-content subgroup of the family Alcaligenaceae.</title>
        <authorList>
            <person name="Szabo A."/>
            <person name="Felfoldi T."/>
        </authorList>
    </citation>
    <scope>NUCLEOTIDE SEQUENCE [LARGE SCALE GENOMIC DNA]</scope>
    <source>
        <strain evidence="8 9">DSM 25264</strain>
    </source>
</reference>
<organism evidence="8 9">
    <name type="scientific">Allopusillimonas soli</name>
    <dbReference type="NCBI Taxonomy" id="659016"/>
    <lineage>
        <taxon>Bacteria</taxon>
        <taxon>Pseudomonadati</taxon>
        <taxon>Pseudomonadota</taxon>
        <taxon>Betaproteobacteria</taxon>
        <taxon>Burkholderiales</taxon>
        <taxon>Alcaligenaceae</taxon>
        <taxon>Allopusillimonas</taxon>
    </lineage>
</organism>
<feature type="domain" description="Peptidase M16 C-terminal" evidence="7">
    <location>
        <begin position="207"/>
        <end position="383"/>
    </location>
</feature>
<name>A0A853FEU1_9BURK</name>
<dbReference type="SUPFAM" id="SSF63411">
    <property type="entry name" value="LuxS/MPP-like metallohydrolase"/>
    <property type="match status" value="4"/>
</dbReference>
<feature type="chain" id="PRO_5033013374" evidence="5">
    <location>
        <begin position="28"/>
        <end position="997"/>
    </location>
</feature>
<dbReference type="InterPro" id="IPR050361">
    <property type="entry name" value="MPP/UQCRC_Complex"/>
</dbReference>
<feature type="signal peptide" evidence="5">
    <location>
        <begin position="1"/>
        <end position="27"/>
    </location>
</feature>
<gene>
    <name evidence="8" type="ORF">H0A68_15055</name>
</gene>
<accession>A0A853FEU1</accession>
<dbReference type="AlphaFoldDB" id="A0A853FEU1"/>